<feature type="transmembrane region" description="Helical" evidence="7">
    <location>
        <begin position="61"/>
        <end position="78"/>
    </location>
</feature>
<evidence type="ECO:0000259" key="8">
    <source>
        <dbReference type="PROSITE" id="PS50850"/>
    </source>
</evidence>
<organism evidence="9 10">
    <name type="scientific">Brooklawnia propionicigenes</name>
    <dbReference type="NCBI Taxonomy" id="3041175"/>
    <lineage>
        <taxon>Bacteria</taxon>
        <taxon>Bacillati</taxon>
        <taxon>Actinomycetota</taxon>
        <taxon>Actinomycetes</taxon>
        <taxon>Propionibacteriales</taxon>
        <taxon>Propionibacteriaceae</taxon>
        <taxon>Brooklawnia</taxon>
    </lineage>
</organism>
<evidence type="ECO:0000256" key="4">
    <source>
        <dbReference type="ARBA" id="ARBA00022692"/>
    </source>
</evidence>
<feature type="transmembrane region" description="Helical" evidence="7">
    <location>
        <begin position="85"/>
        <end position="104"/>
    </location>
</feature>
<feature type="transmembrane region" description="Helical" evidence="7">
    <location>
        <begin position="276"/>
        <end position="299"/>
    </location>
</feature>
<dbReference type="Pfam" id="PF07690">
    <property type="entry name" value="MFS_1"/>
    <property type="match status" value="1"/>
</dbReference>
<dbReference type="PRINTS" id="PR01036">
    <property type="entry name" value="TCRTETB"/>
</dbReference>
<dbReference type="Proteomes" id="UP001431656">
    <property type="component" value="Chromosome"/>
</dbReference>
<feature type="transmembrane region" description="Helical" evidence="7">
    <location>
        <begin position="20"/>
        <end position="41"/>
    </location>
</feature>
<evidence type="ECO:0000256" key="7">
    <source>
        <dbReference type="SAM" id="Phobius"/>
    </source>
</evidence>
<sequence length="510" mass="52631">MPATVVRETSRTHRLRWSALAVLALGLFIASLDNTILNVALPTLARELHASTDQLQWTVDAYQITYAGLLLVAGGLVDRWGRSRTFLVGTAVFGSFSLMAGLVGTTGLLISARALMGVGAALLAPSTLALVSSLFSDPKERTVAFALWSGANGAGGAVGPLLSGVLLEHFSWGSIFLINVPLAVGIVVFGFFVLPHSRPRPVAGGVDYLGAVLSTVALALICWAVISAPGLGAGNVLVIGAAIGGLSLLAAFIYWESRVPAPLLRLSLFKIRTFSVAVGVSGLVTAAGAGALFVLTQYLQFILDYTPMQTGIRVLPIAVAMLVGAVSAPRFIDLVQLKVTVLIGLLCVGIGYGWLATTSDSSAFGHLLPGVVLFGLGAGLLVPAATQAVMDALPPDATGAGSATNTALMQVGSALGVAVIGSLLTARYRGVMMSSSIWDQLGDLQSVALESVAGAARVAEQLTAELGAQLNQLAGHAFVAGMQISLLVCTIAVFAALIAVFVLYPRDRRF</sequence>
<keyword evidence="10" id="KW-1185">Reference proteome</keyword>
<dbReference type="GO" id="GO:0005886">
    <property type="term" value="C:plasma membrane"/>
    <property type="evidence" value="ECO:0007669"/>
    <property type="project" value="UniProtKB-SubCell"/>
</dbReference>
<dbReference type="Gene3D" id="1.20.1250.20">
    <property type="entry name" value="MFS general substrate transporter like domains"/>
    <property type="match status" value="2"/>
</dbReference>
<feature type="transmembrane region" description="Helical" evidence="7">
    <location>
        <begin position="363"/>
        <end position="386"/>
    </location>
</feature>
<feature type="transmembrane region" description="Helical" evidence="7">
    <location>
        <begin position="232"/>
        <end position="255"/>
    </location>
</feature>
<dbReference type="InterPro" id="IPR036259">
    <property type="entry name" value="MFS_trans_sf"/>
</dbReference>
<evidence type="ECO:0000256" key="5">
    <source>
        <dbReference type="ARBA" id="ARBA00022989"/>
    </source>
</evidence>
<protein>
    <submittedName>
        <fullName evidence="9">MFS transporter</fullName>
    </submittedName>
</protein>
<dbReference type="InterPro" id="IPR011701">
    <property type="entry name" value="MFS"/>
</dbReference>
<dbReference type="SUPFAM" id="SSF103473">
    <property type="entry name" value="MFS general substrate transporter"/>
    <property type="match status" value="1"/>
</dbReference>
<feature type="transmembrane region" description="Helical" evidence="7">
    <location>
        <begin position="172"/>
        <end position="194"/>
    </location>
</feature>
<evidence type="ECO:0000256" key="3">
    <source>
        <dbReference type="ARBA" id="ARBA00022475"/>
    </source>
</evidence>
<name>A0AAN0K6R4_9ACTN</name>
<evidence type="ECO:0000256" key="1">
    <source>
        <dbReference type="ARBA" id="ARBA00004651"/>
    </source>
</evidence>
<evidence type="ECO:0000313" key="10">
    <source>
        <dbReference type="Proteomes" id="UP001431656"/>
    </source>
</evidence>
<dbReference type="InterPro" id="IPR020846">
    <property type="entry name" value="MFS_dom"/>
</dbReference>
<dbReference type="PANTHER" id="PTHR42718">
    <property type="entry name" value="MAJOR FACILITATOR SUPERFAMILY MULTIDRUG TRANSPORTER MFSC"/>
    <property type="match status" value="1"/>
</dbReference>
<feature type="transmembrane region" description="Helical" evidence="7">
    <location>
        <begin position="339"/>
        <end position="357"/>
    </location>
</feature>
<proteinExistence type="predicted"/>
<dbReference type="GO" id="GO:0022857">
    <property type="term" value="F:transmembrane transporter activity"/>
    <property type="evidence" value="ECO:0007669"/>
    <property type="project" value="InterPro"/>
</dbReference>
<feature type="domain" description="Major facilitator superfamily (MFS) profile" evidence="8">
    <location>
        <begin position="19"/>
        <end position="508"/>
    </location>
</feature>
<keyword evidence="6 7" id="KW-0472">Membrane</keyword>
<evidence type="ECO:0000256" key="6">
    <source>
        <dbReference type="ARBA" id="ARBA00023136"/>
    </source>
</evidence>
<keyword evidence="3" id="KW-1003">Cell membrane</keyword>
<reference evidence="9" key="1">
    <citation type="journal article" date="2024" name="Int. J. Syst. Evol. Microbiol.">
        <title>Brooklawnia propionicigenes sp. nov., a facultatively anaerobic, propionate-producing bacterium isolated from a methanogenic reactor treating waste from cattle farms.</title>
        <authorList>
            <person name="Akita Y."/>
            <person name="Ueki A."/>
            <person name="Tonouchi A."/>
            <person name="Sugawara Y."/>
            <person name="Honma S."/>
            <person name="Kaku N."/>
            <person name="Ueki K."/>
        </authorList>
    </citation>
    <scope>NUCLEOTIDE SEQUENCE</scope>
    <source>
        <strain evidence="9">SH051</strain>
    </source>
</reference>
<accession>A0AAN0K6R4</accession>
<feature type="transmembrane region" description="Helical" evidence="7">
    <location>
        <begin position="407"/>
        <end position="426"/>
    </location>
</feature>
<evidence type="ECO:0000313" key="9">
    <source>
        <dbReference type="EMBL" id="BEH00756.1"/>
    </source>
</evidence>
<feature type="transmembrane region" description="Helical" evidence="7">
    <location>
        <begin position="143"/>
        <end position="166"/>
    </location>
</feature>
<feature type="transmembrane region" description="Helical" evidence="7">
    <location>
        <begin position="311"/>
        <end position="332"/>
    </location>
</feature>
<keyword evidence="5 7" id="KW-1133">Transmembrane helix</keyword>
<dbReference type="AlphaFoldDB" id="A0AAN0K6R4"/>
<dbReference type="NCBIfam" id="TIGR00711">
    <property type="entry name" value="efflux_EmrB"/>
    <property type="match status" value="1"/>
</dbReference>
<dbReference type="InterPro" id="IPR004638">
    <property type="entry name" value="EmrB-like"/>
</dbReference>
<dbReference type="CDD" id="cd17321">
    <property type="entry name" value="MFS_MMR_MDR_like"/>
    <property type="match status" value="1"/>
</dbReference>
<dbReference type="PANTHER" id="PTHR42718:SF42">
    <property type="entry name" value="EXPORT PROTEIN"/>
    <property type="match status" value="1"/>
</dbReference>
<keyword evidence="4 7" id="KW-0812">Transmembrane</keyword>
<feature type="transmembrane region" description="Helical" evidence="7">
    <location>
        <begin position="484"/>
        <end position="504"/>
    </location>
</feature>
<dbReference type="PROSITE" id="PS50850">
    <property type="entry name" value="MFS"/>
    <property type="match status" value="1"/>
</dbReference>
<keyword evidence="2" id="KW-0813">Transport</keyword>
<evidence type="ECO:0000256" key="2">
    <source>
        <dbReference type="ARBA" id="ARBA00022448"/>
    </source>
</evidence>
<dbReference type="RefSeq" id="WP_286266412.1">
    <property type="nucleotide sequence ID" value="NZ_AP028056.1"/>
</dbReference>
<dbReference type="KEGG" id="broo:brsh051_00370"/>
<feature type="transmembrane region" description="Helical" evidence="7">
    <location>
        <begin position="110"/>
        <end position="131"/>
    </location>
</feature>
<feature type="transmembrane region" description="Helical" evidence="7">
    <location>
        <begin position="206"/>
        <end position="226"/>
    </location>
</feature>
<dbReference type="EMBL" id="AP028056">
    <property type="protein sequence ID" value="BEH00756.1"/>
    <property type="molecule type" value="Genomic_DNA"/>
</dbReference>
<gene>
    <name evidence="9" type="ORF">brsh051_00370</name>
</gene>
<comment type="subcellular location">
    <subcellularLocation>
        <location evidence="1">Cell membrane</location>
        <topology evidence="1">Multi-pass membrane protein</topology>
    </subcellularLocation>
</comment>